<accession>A0A519BB24</accession>
<dbReference type="Gene3D" id="3.40.605.10">
    <property type="entry name" value="Aldehyde Dehydrogenase, Chain A, domain 1"/>
    <property type="match status" value="1"/>
</dbReference>
<feature type="domain" description="Aldehyde dehydrogenase" evidence="3">
    <location>
        <begin position="16"/>
        <end position="471"/>
    </location>
</feature>
<evidence type="ECO:0000313" key="4">
    <source>
        <dbReference type="EMBL" id="RZD14485.1"/>
    </source>
</evidence>
<dbReference type="Gene3D" id="3.40.309.10">
    <property type="entry name" value="Aldehyde Dehydrogenase, Chain A, domain 2"/>
    <property type="match status" value="1"/>
</dbReference>
<comment type="similarity">
    <text evidence="1">Belongs to the aldehyde dehydrogenase family.</text>
</comment>
<dbReference type="Proteomes" id="UP000320813">
    <property type="component" value="Unassembled WGS sequence"/>
</dbReference>
<dbReference type="EMBL" id="SGBD01000002">
    <property type="protein sequence ID" value="RZD14485.1"/>
    <property type="molecule type" value="Genomic_DNA"/>
</dbReference>
<dbReference type="GO" id="GO:0008911">
    <property type="term" value="F:lactaldehyde dehydrogenase (NAD+) activity"/>
    <property type="evidence" value="ECO:0007669"/>
    <property type="project" value="TreeGrafter"/>
</dbReference>
<dbReference type="SUPFAM" id="SSF53720">
    <property type="entry name" value="ALDH-like"/>
    <property type="match status" value="1"/>
</dbReference>
<comment type="caution">
    <text evidence="4">The sequence shown here is derived from an EMBL/GenBank/DDBJ whole genome shotgun (WGS) entry which is preliminary data.</text>
</comment>
<evidence type="ECO:0000256" key="1">
    <source>
        <dbReference type="ARBA" id="ARBA00009986"/>
    </source>
</evidence>
<dbReference type="InterPro" id="IPR016162">
    <property type="entry name" value="Ald_DH_N"/>
</dbReference>
<keyword evidence="2" id="KW-0560">Oxidoreductase</keyword>
<name>A0A519BB24_9DELT</name>
<protein>
    <submittedName>
        <fullName evidence="4">Aldehyde dehydrogenase family protein</fullName>
    </submittedName>
</protein>
<dbReference type="AlphaFoldDB" id="A0A519BB24"/>
<gene>
    <name evidence="4" type="ORF">EVJ47_04770</name>
</gene>
<dbReference type="PANTHER" id="PTHR42991:SF1">
    <property type="entry name" value="ALDEHYDE DEHYDROGENASE"/>
    <property type="match status" value="1"/>
</dbReference>
<proteinExistence type="inferred from homology"/>
<sequence length="474" mass="52380">MGRAKNYPLFINGEWIGKQETYEVRNPFNNDIVGLLSKPDKTDIESAVSSAEKGFLKMKNLHAYERYEILEKTGKILERESKEIARFISLEVGKALKYSLIETQRVVNLFKFAAEEAKRIHGETVPMDIVKGFENKIAFYVRIPIGIIAAITPFNFPVNLPAHKIAPAIAAGNSIIFKPSINGSIAAHYLVSALIEAGLPKEAVNLLYGDKDTGEAVVSNEKIRMISFTGSPKAAKEIMSKGGLKKYTMELGSNSALIIDKSANIIEAARKAVIGSFYNSGQVCISLQRIYVHKNIEKEFIEHFIKETKKLKIGDPADENTDIGPIINSEAKQRIVQWVDEAVKEGARVELGGDFNGNIMNPTIFSNVNPKMKISCLEVFAPIVSVVSFNEITEAVHFVNDSIYGLQAGVYTNDIKNALYCIKHIDVGGILINDIPTTRADHQPYGGVKESGLGREGIKYALEEMTDLKFISFS</sequence>
<dbReference type="PANTHER" id="PTHR42991">
    <property type="entry name" value="ALDEHYDE DEHYDROGENASE"/>
    <property type="match status" value="1"/>
</dbReference>
<evidence type="ECO:0000313" key="5">
    <source>
        <dbReference type="Proteomes" id="UP000320813"/>
    </source>
</evidence>
<dbReference type="InterPro" id="IPR016161">
    <property type="entry name" value="Ald_DH/histidinol_DH"/>
</dbReference>
<dbReference type="InterPro" id="IPR051020">
    <property type="entry name" value="ALDH-related_metabolic_enz"/>
</dbReference>
<reference evidence="4 5" key="1">
    <citation type="submission" date="2019-01" db="EMBL/GenBank/DDBJ databases">
        <title>Insights into ecological role of a new deltaproteobacterial order Candidatus Sinidesulfobacterales (Sva0485) by metagenomics and metatranscriptomics.</title>
        <authorList>
            <person name="Tan S."/>
            <person name="Liu J."/>
            <person name="Fang Y."/>
            <person name="Hedlund B.P."/>
            <person name="Lian Z.H."/>
            <person name="Huang L.Y."/>
            <person name="Li J.T."/>
            <person name="Huang L.N."/>
            <person name="Li W.J."/>
            <person name="Jiang H.C."/>
            <person name="Dong H.L."/>
            <person name="Shu W.S."/>
        </authorList>
    </citation>
    <scope>NUCLEOTIDE SEQUENCE [LARGE SCALE GENOMIC DNA]</scope>
    <source>
        <strain evidence="4">AP3</strain>
    </source>
</reference>
<organism evidence="4 5">
    <name type="scientific">Candidatus Acidulodesulfobacterium ferriphilum</name>
    <dbReference type="NCBI Taxonomy" id="2597223"/>
    <lineage>
        <taxon>Bacteria</taxon>
        <taxon>Deltaproteobacteria</taxon>
        <taxon>Candidatus Acidulodesulfobacterales</taxon>
        <taxon>Candidatus Acidulodesulfobacterium</taxon>
    </lineage>
</organism>
<evidence type="ECO:0000259" key="3">
    <source>
        <dbReference type="Pfam" id="PF00171"/>
    </source>
</evidence>
<dbReference type="InterPro" id="IPR015590">
    <property type="entry name" value="Aldehyde_DH_dom"/>
</dbReference>
<dbReference type="InterPro" id="IPR016163">
    <property type="entry name" value="Ald_DH_C"/>
</dbReference>
<evidence type="ECO:0000256" key="2">
    <source>
        <dbReference type="ARBA" id="ARBA00023002"/>
    </source>
</evidence>
<dbReference type="Pfam" id="PF00171">
    <property type="entry name" value="Aldedh"/>
    <property type="match status" value="1"/>
</dbReference>